<feature type="chain" id="PRO_5046853528" description="Mid2 domain-containing protein" evidence="3">
    <location>
        <begin position="27"/>
        <end position="323"/>
    </location>
</feature>
<evidence type="ECO:0000256" key="3">
    <source>
        <dbReference type="SAM" id="SignalP"/>
    </source>
</evidence>
<evidence type="ECO:0000313" key="4">
    <source>
        <dbReference type="EMBL" id="KAK4502644.1"/>
    </source>
</evidence>
<comment type="caution">
    <text evidence="4">The sequence shown here is derived from an EMBL/GenBank/DDBJ whole genome shotgun (WGS) entry which is preliminary data.</text>
</comment>
<gene>
    <name evidence="4" type="ORF">PRZ48_006070</name>
</gene>
<keyword evidence="2" id="KW-0472">Membrane</keyword>
<keyword evidence="5" id="KW-1185">Reference proteome</keyword>
<sequence length="323" mass="34198">MSQPSRWSTLSLYLIAVLAASSTTSAQDDSRACYFREGNFAKGYVQCPGANGTKSDACCYSAGWPHIDPCFSNGFCFSTEVGVVYRGGCADQGWGSLDCVQSCPTVNVAGTAMLSFCQDQSLCCTAVDDAENKDCCQNGTVGDGKFAWDDATFTGHVNASTLYDVYDSRQAISGAYTNSSTSNDTSSTSTGEENDNTVSQGTVIGVGVGLGIPLLIALATCAWLFLSLRKERSKGREAYSSIDDPKHSHGGNDLSPGPSQDDASRVASQDRTLSSQGNLHPSMNGYAAETKAPGYMWPPQPQPPMQQAPAELSNERTPVEVQS</sequence>
<keyword evidence="2" id="KW-1133">Transmembrane helix</keyword>
<dbReference type="Proteomes" id="UP001305779">
    <property type="component" value="Unassembled WGS sequence"/>
</dbReference>
<organism evidence="4 5">
    <name type="scientific">Zasmidium cellare</name>
    <name type="common">Wine cellar mold</name>
    <name type="synonym">Racodium cellare</name>
    <dbReference type="NCBI Taxonomy" id="395010"/>
    <lineage>
        <taxon>Eukaryota</taxon>
        <taxon>Fungi</taxon>
        <taxon>Dikarya</taxon>
        <taxon>Ascomycota</taxon>
        <taxon>Pezizomycotina</taxon>
        <taxon>Dothideomycetes</taxon>
        <taxon>Dothideomycetidae</taxon>
        <taxon>Mycosphaerellales</taxon>
        <taxon>Mycosphaerellaceae</taxon>
        <taxon>Zasmidium</taxon>
    </lineage>
</organism>
<protein>
    <recommendedName>
        <fullName evidence="6">Mid2 domain-containing protein</fullName>
    </recommendedName>
</protein>
<feature type="compositionally biased region" description="Basic and acidic residues" evidence="1">
    <location>
        <begin position="313"/>
        <end position="323"/>
    </location>
</feature>
<feature type="region of interest" description="Disordered" evidence="1">
    <location>
        <begin position="176"/>
        <end position="198"/>
    </location>
</feature>
<reference evidence="4 5" key="1">
    <citation type="journal article" date="2023" name="G3 (Bethesda)">
        <title>A chromosome-level genome assembly of Zasmidium syzygii isolated from banana leaves.</title>
        <authorList>
            <person name="van Westerhoven A.C."/>
            <person name="Mehrabi R."/>
            <person name="Talebi R."/>
            <person name="Steentjes M.B.F."/>
            <person name="Corcolon B."/>
            <person name="Chong P.A."/>
            <person name="Kema G.H.J."/>
            <person name="Seidl M.F."/>
        </authorList>
    </citation>
    <scope>NUCLEOTIDE SEQUENCE [LARGE SCALE GENOMIC DNA]</scope>
    <source>
        <strain evidence="4 5">P124</strain>
    </source>
</reference>
<feature type="compositionally biased region" description="Basic and acidic residues" evidence="1">
    <location>
        <begin position="237"/>
        <end position="247"/>
    </location>
</feature>
<proteinExistence type="predicted"/>
<keyword evidence="3" id="KW-0732">Signal</keyword>
<feature type="transmembrane region" description="Helical" evidence="2">
    <location>
        <begin position="203"/>
        <end position="226"/>
    </location>
</feature>
<feature type="compositionally biased region" description="Low complexity" evidence="1">
    <location>
        <begin position="177"/>
        <end position="191"/>
    </location>
</feature>
<feature type="compositionally biased region" description="Polar residues" evidence="1">
    <location>
        <begin position="266"/>
        <end position="281"/>
    </location>
</feature>
<feature type="compositionally biased region" description="Pro residues" evidence="1">
    <location>
        <begin position="296"/>
        <end position="306"/>
    </location>
</feature>
<feature type="region of interest" description="Disordered" evidence="1">
    <location>
        <begin position="237"/>
        <end position="323"/>
    </location>
</feature>
<evidence type="ECO:0000256" key="1">
    <source>
        <dbReference type="SAM" id="MobiDB-lite"/>
    </source>
</evidence>
<accession>A0ABR0EM45</accession>
<keyword evidence="2" id="KW-0812">Transmembrane</keyword>
<feature type="signal peptide" evidence="3">
    <location>
        <begin position="1"/>
        <end position="26"/>
    </location>
</feature>
<name>A0ABR0EM45_ZASCE</name>
<evidence type="ECO:0008006" key="6">
    <source>
        <dbReference type="Google" id="ProtNLM"/>
    </source>
</evidence>
<dbReference type="EMBL" id="JAXOVC010000004">
    <property type="protein sequence ID" value="KAK4502644.1"/>
    <property type="molecule type" value="Genomic_DNA"/>
</dbReference>
<evidence type="ECO:0000313" key="5">
    <source>
        <dbReference type="Proteomes" id="UP001305779"/>
    </source>
</evidence>
<evidence type="ECO:0000256" key="2">
    <source>
        <dbReference type="SAM" id="Phobius"/>
    </source>
</evidence>